<accession>A0A409YSU9</accession>
<name>A0A409YSU9_9AGAR</name>
<dbReference type="EMBL" id="NHYE01000378">
    <property type="protein sequence ID" value="PPR06084.1"/>
    <property type="molecule type" value="Genomic_DNA"/>
</dbReference>
<evidence type="ECO:0000256" key="1">
    <source>
        <dbReference type="SAM" id="MobiDB-lite"/>
    </source>
</evidence>
<organism evidence="2 3">
    <name type="scientific">Gymnopilus dilepis</name>
    <dbReference type="NCBI Taxonomy" id="231916"/>
    <lineage>
        <taxon>Eukaryota</taxon>
        <taxon>Fungi</taxon>
        <taxon>Dikarya</taxon>
        <taxon>Basidiomycota</taxon>
        <taxon>Agaricomycotina</taxon>
        <taxon>Agaricomycetes</taxon>
        <taxon>Agaricomycetidae</taxon>
        <taxon>Agaricales</taxon>
        <taxon>Agaricineae</taxon>
        <taxon>Hymenogastraceae</taxon>
        <taxon>Gymnopilus</taxon>
    </lineage>
</organism>
<feature type="region of interest" description="Disordered" evidence="1">
    <location>
        <begin position="115"/>
        <end position="134"/>
    </location>
</feature>
<gene>
    <name evidence="2" type="ORF">CVT26_005290</name>
</gene>
<keyword evidence="3" id="KW-1185">Reference proteome</keyword>
<reference evidence="2 3" key="1">
    <citation type="journal article" date="2018" name="Evol. Lett.">
        <title>Horizontal gene cluster transfer increased hallucinogenic mushroom diversity.</title>
        <authorList>
            <person name="Reynolds H.T."/>
            <person name="Vijayakumar V."/>
            <person name="Gluck-Thaler E."/>
            <person name="Korotkin H.B."/>
            <person name="Matheny P.B."/>
            <person name="Slot J.C."/>
        </authorList>
    </citation>
    <scope>NUCLEOTIDE SEQUENCE [LARGE SCALE GENOMIC DNA]</scope>
    <source>
        <strain evidence="2 3">SRW20</strain>
    </source>
</reference>
<comment type="caution">
    <text evidence="2">The sequence shown here is derived from an EMBL/GenBank/DDBJ whole genome shotgun (WGS) entry which is preliminary data.</text>
</comment>
<protein>
    <submittedName>
        <fullName evidence="2">Uncharacterized protein</fullName>
    </submittedName>
</protein>
<dbReference type="AlphaFoldDB" id="A0A409YSU9"/>
<evidence type="ECO:0000313" key="2">
    <source>
        <dbReference type="EMBL" id="PPR06084.1"/>
    </source>
</evidence>
<dbReference type="Proteomes" id="UP000284706">
    <property type="component" value="Unassembled WGS sequence"/>
</dbReference>
<dbReference type="PROSITE" id="PS51257">
    <property type="entry name" value="PROKAR_LIPOPROTEIN"/>
    <property type="match status" value="1"/>
</dbReference>
<proteinExistence type="predicted"/>
<evidence type="ECO:0000313" key="3">
    <source>
        <dbReference type="Proteomes" id="UP000284706"/>
    </source>
</evidence>
<dbReference type="InParanoid" id="A0A409YSU9"/>
<sequence length="197" mass="22342">MRNLRVTIRHFVEDYIAMQGLQCLLTIVANLLYSCRALPVFQAAENLDRITAIAQKNDVDIHSRGHQAVVLPIRELEEQDNEEGKSGFIGDITGIPTLPFINFKRELEDQDVKKTKDGFIGDTPPFKRERGGEQDKEMRNGFIGDLTGINSLPFKRDIERVQIAKADPGYIWLAKRDTDSMGLEDGGDYWTPFISDE</sequence>